<dbReference type="NCBIfam" id="TIGR02937">
    <property type="entry name" value="sigma70-ECF"/>
    <property type="match status" value="1"/>
</dbReference>
<evidence type="ECO:0000259" key="7">
    <source>
        <dbReference type="Pfam" id="PF08281"/>
    </source>
</evidence>
<sequence length="184" mass="20101">MTTEDALVVVAGERHRALVGYAYLLTADLAEAEDLVQEAIVRTFARSLRGLDLQDAESYVRRAVLRLYVDGHRRWGRWLGIRHLVATGGDDRGSAAGPDLTDIQIDVRRALADLPRRERACVVLRYFDDLTVPQIADRLGVSDGSVKRYLSQGVGRLRTALGAAVSVGDDGESAPGGMDTKGRR</sequence>
<dbReference type="Gene3D" id="1.10.1740.10">
    <property type="match status" value="1"/>
</dbReference>
<protein>
    <submittedName>
        <fullName evidence="8">SigE family RNA polymerase sigma factor</fullName>
    </submittedName>
</protein>
<dbReference type="Gene3D" id="1.10.10.10">
    <property type="entry name" value="Winged helix-like DNA-binding domain superfamily/Winged helix DNA-binding domain"/>
    <property type="match status" value="1"/>
</dbReference>
<evidence type="ECO:0000256" key="4">
    <source>
        <dbReference type="ARBA" id="ARBA00023125"/>
    </source>
</evidence>
<dbReference type="AlphaFoldDB" id="A0A6L9SJG5"/>
<dbReference type="InterPro" id="IPR013325">
    <property type="entry name" value="RNA_pol_sigma_r2"/>
</dbReference>
<accession>A0A6L9SJG5</accession>
<proteinExistence type="inferred from homology"/>
<dbReference type="InterPro" id="IPR013324">
    <property type="entry name" value="RNA_pol_sigma_r3/r4-like"/>
</dbReference>
<reference evidence="8 9" key="1">
    <citation type="submission" date="2020-02" db="EMBL/GenBank/DDBJ databases">
        <authorList>
            <person name="Li X.-J."/>
            <person name="Han X.-M."/>
        </authorList>
    </citation>
    <scope>NUCLEOTIDE SEQUENCE [LARGE SCALE GENOMIC DNA]</scope>
    <source>
        <strain evidence="8 9">CCTCC AB 2017055</strain>
    </source>
</reference>
<keyword evidence="2" id="KW-0805">Transcription regulation</keyword>
<dbReference type="InterPro" id="IPR013249">
    <property type="entry name" value="RNA_pol_sigma70_r4_t2"/>
</dbReference>
<comment type="caution">
    <text evidence="8">The sequence shown here is derived from an EMBL/GenBank/DDBJ whole genome shotgun (WGS) entry which is preliminary data.</text>
</comment>
<dbReference type="Pfam" id="PF08281">
    <property type="entry name" value="Sigma70_r4_2"/>
    <property type="match status" value="1"/>
</dbReference>
<evidence type="ECO:0000256" key="3">
    <source>
        <dbReference type="ARBA" id="ARBA00023082"/>
    </source>
</evidence>
<comment type="similarity">
    <text evidence="1">Belongs to the sigma-70 factor family. ECF subfamily.</text>
</comment>
<evidence type="ECO:0000256" key="1">
    <source>
        <dbReference type="ARBA" id="ARBA00010641"/>
    </source>
</evidence>
<evidence type="ECO:0000313" key="8">
    <source>
        <dbReference type="EMBL" id="NEE04542.1"/>
    </source>
</evidence>
<gene>
    <name evidence="8" type="ORF">G1H10_30695</name>
</gene>
<dbReference type="SUPFAM" id="SSF88946">
    <property type="entry name" value="Sigma2 domain of RNA polymerase sigma factors"/>
    <property type="match status" value="1"/>
</dbReference>
<name>A0A6L9SJG5_9ACTN</name>
<dbReference type="Proteomes" id="UP000475214">
    <property type="component" value="Unassembled WGS sequence"/>
</dbReference>
<dbReference type="GO" id="GO:0003677">
    <property type="term" value="F:DNA binding"/>
    <property type="evidence" value="ECO:0007669"/>
    <property type="project" value="UniProtKB-KW"/>
</dbReference>
<evidence type="ECO:0000256" key="2">
    <source>
        <dbReference type="ARBA" id="ARBA00023015"/>
    </source>
</evidence>
<dbReference type="CDD" id="cd06171">
    <property type="entry name" value="Sigma70_r4"/>
    <property type="match status" value="1"/>
</dbReference>
<keyword evidence="5" id="KW-0804">Transcription</keyword>
<feature type="domain" description="RNA polymerase sigma factor 70 region 4 type 2" evidence="7">
    <location>
        <begin position="106"/>
        <end position="156"/>
    </location>
</feature>
<dbReference type="PANTHER" id="PTHR43133">
    <property type="entry name" value="RNA POLYMERASE ECF-TYPE SIGMA FACTO"/>
    <property type="match status" value="1"/>
</dbReference>
<dbReference type="SUPFAM" id="SSF88659">
    <property type="entry name" value="Sigma3 and sigma4 domains of RNA polymerase sigma factors"/>
    <property type="match status" value="1"/>
</dbReference>
<dbReference type="InterPro" id="IPR036388">
    <property type="entry name" value="WH-like_DNA-bd_sf"/>
</dbReference>
<keyword evidence="3" id="KW-0731">Sigma factor</keyword>
<evidence type="ECO:0000313" key="9">
    <source>
        <dbReference type="Proteomes" id="UP000475214"/>
    </source>
</evidence>
<evidence type="ECO:0000256" key="5">
    <source>
        <dbReference type="ARBA" id="ARBA00023163"/>
    </source>
</evidence>
<feature type="domain" description="RNA polymerase sigma-70 region 2" evidence="6">
    <location>
        <begin position="15"/>
        <end position="74"/>
    </location>
</feature>
<dbReference type="InterPro" id="IPR007627">
    <property type="entry name" value="RNA_pol_sigma70_r2"/>
</dbReference>
<dbReference type="PANTHER" id="PTHR43133:SF50">
    <property type="entry name" value="ECF RNA POLYMERASE SIGMA FACTOR SIGM"/>
    <property type="match status" value="1"/>
</dbReference>
<keyword evidence="9" id="KW-1185">Reference proteome</keyword>
<dbReference type="GO" id="GO:0016987">
    <property type="term" value="F:sigma factor activity"/>
    <property type="evidence" value="ECO:0007669"/>
    <property type="project" value="UniProtKB-KW"/>
</dbReference>
<dbReference type="EMBL" id="JAAGOA010000036">
    <property type="protein sequence ID" value="NEE04542.1"/>
    <property type="molecule type" value="Genomic_DNA"/>
</dbReference>
<dbReference type="InterPro" id="IPR039425">
    <property type="entry name" value="RNA_pol_sigma-70-like"/>
</dbReference>
<keyword evidence="4" id="KW-0238">DNA-binding</keyword>
<dbReference type="GO" id="GO:0006352">
    <property type="term" value="P:DNA-templated transcription initiation"/>
    <property type="evidence" value="ECO:0007669"/>
    <property type="project" value="InterPro"/>
</dbReference>
<dbReference type="Pfam" id="PF04542">
    <property type="entry name" value="Sigma70_r2"/>
    <property type="match status" value="1"/>
</dbReference>
<organism evidence="8 9">
    <name type="scientific">Phytoactinopolyspora halotolerans</name>
    <dbReference type="NCBI Taxonomy" id="1981512"/>
    <lineage>
        <taxon>Bacteria</taxon>
        <taxon>Bacillati</taxon>
        <taxon>Actinomycetota</taxon>
        <taxon>Actinomycetes</taxon>
        <taxon>Jiangellales</taxon>
        <taxon>Jiangellaceae</taxon>
        <taxon>Phytoactinopolyspora</taxon>
    </lineage>
</organism>
<evidence type="ECO:0000259" key="6">
    <source>
        <dbReference type="Pfam" id="PF04542"/>
    </source>
</evidence>
<dbReference type="InterPro" id="IPR014284">
    <property type="entry name" value="RNA_pol_sigma-70_dom"/>
</dbReference>